<organism evidence="3">
    <name type="scientific">freshwater metagenome</name>
    <dbReference type="NCBI Taxonomy" id="449393"/>
    <lineage>
        <taxon>unclassified sequences</taxon>
        <taxon>metagenomes</taxon>
        <taxon>ecological metagenomes</taxon>
    </lineage>
</organism>
<feature type="domain" description="Pyridoxamine 5'-phosphate oxidase N-terminal" evidence="2">
    <location>
        <begin position="6"/>
        <end position="91"/>
    </location>
</feature>
<dbReference type="AlphaFoldDB" id="A0A6J6FX53"/>
<dbReference type="EMBL" id="CAEZTS010000207">
    <property type="protein sequence ID" value="CAB4593622.1"/>
    <property type="molecule type" value="Genomic_DNA"/>
</dbReference>
<dbReference type="InterPro" id="IPR052019">
    <property type="entry name" value="F420H2_bilvrd_red/Heme_oxyg"/>
</dbReference>
<reference evidence="3" key="1">
    <citation type="submission" date="2020-05" db="EMBL/GenBank/DDBJ databases">
        <authorList>
            <person name="Chiriac C."/>
            <person name="Salcher M."/>
            <person name="Ghai R."/>
            <person name="Kavagutti S V."/>
        </authorList>
    </citation>
    <scope>NUCLEOTIDE SEQUENCE</scope>
</reference>
<gene>
    <name evidence="3" type="ORF">UFOPK1722_01764</name>
</gene>
<dbReference type="NCBIfam" id="TIGR03666">
    <property type="entry name" value="Rv2061_F420"/>
    <property type="match status" value="1"/>
</dbReference>
<evidence type="ECO:0000313" key="3">
    <source>
        <dbReference type="EMBL" id="CAB4593622.1"/>
    </source>
</evidence>
<proteinExistence type="predicted"/>
<protein>
    <submittedName>
        <fullName evidence="3">Unannotated protein</fullName>
    </submittedName>
</protein>
<dbReference type="GO" id="GO:0016627">
    <property type="term" value="F:oxidoreductase activity, acting on the CH-CH group of donors"/>
    <property type="evidence" value="ECO:0007669"/>
    <property type="project" value="TreeGrafter"/>
</dbReference>
<dbReference type="PANTHER" id="PTHR35176:SF11">
    <property type="entry name" value="PYRIDOXAMINE 5'-PHOSPHATE OXIDASE FAMILY PROTEIN"/>
    <property type="match status" value="1"/>
</dbReference>
<accession>A0A6J6FX53</accession>
<name>A0A6J6FX53_9ZZZZ</name>
<dbReference type="Pfam" id="PF01243">
    <property type="entry name" value="PNPOx_N"/>
    <property type="match status" value="1"/>
</dbReference>
<dbReference type="SUPFAM" id="SSF50475">
    <property type="entry name" value="FMN-binding split barrel"/>
    <property type="match status" value="1"/>
</dbReference>
<evidence type="ECO:0000259" key="2">
    <source>
        <dbReference type="Pfam" id="PF01243"/>
    </source>
</evidence>
<evidence type="ECO:0000256" key="1">
    <source>
        <dbReference type="ARBA" id="ARBA00023002"/>
    </source>
</evidence>
<dbReference type="GO" id="GO:0005829">
    <property type="term" value="C:cytosol"/>
    <property type="evidence" value="ECO:0007669"/>
    <property type="project" value="TreeGrafter"/>
</dbReference>
<dbReference type="Gene3D" id="2.30.110.10">
    <property type="entry name" value="Electron Transport, Fmn-binding Protein, Chain A"/>
    <property type="match status" value="1"/>
</dbReference>
<dbReference type="PANTHER" id="PTHR35176">
    <property type="entry name" value="HEME OXYGENASE HI_0854-RELATED"/>
    <property type="match status" value="1"/>
</dbReference>
<dbReference type="InterPro" id="IPR019965">
    <property type="entry name" value="PPOX_F420-dep_Rv2061_put"/>
</dbReference>
<sequence>MSDSSIAHERYVLFTSFKRDGSAVGTAVWISPFESGRACFTTGGDSAKVKRLRNNPRVTLQVCDYKGRTKPGTPVIEATARVVTGAECEPVNVAMRKKYAVQFRLLEWTTAITSKVKRQSVADAGVIIDFH</sequence>
<dbReference type="InterPro" id="IPR011576">
    <property type="entry name" value="Pyridox_Oxase_N"/>
</dbReference>
<dbReference type="InterPro" id="IPR012349">
    <property type="entry name" value="Split_barrel_FMN-bd"/>
</dbReference>
<keyword evidence="1" id="KW-0560">Oxidoreductase</keyword>
<dbReference type="GO" id="GO:0070967">
    <property type="term" value="F:coenzyme F420 binding"/>
    <property type="evidence" value="ECO:0007669"/>
    <property type="project" value="TreeGrafter"/>
</dbReference>